<feature type="transmembrane region" description="Helical" evidence="1">
    <location>
        <begin position="7"/>
        <end position="29"/>
    </location>
</feature>
<organism evidence="2 3">
    <name type="scientific">Candidatus Azambacteria bacterium RIFCSPLOWO2_02_FULL_44_14</name>
    <dbReference type="NCBI Taxonomy" id="1797306"/>
    <lineage>
        <taxon>Bacteria</taxon>
        <taxon>Candidatus Azamiibacteriota</taxon>
    </lineage>
</organism>
<keyword evidence="1" id="KW-0472">Membrane</keyword>
<protein>
    <submittedName>
        <fullName evidence="2">Uncharacterized protein</fullName>
    </submittedName>
</protein>
<name>A0A1F5CBV1_9BACT</name>
<evidence type="ECO:0000313" key="2">
    <source>
        <dbReference type="EMBL" id="OGD40349.1"/>
    </source>
</evidence>
<dbReference type="EMBL" id="MEYV01000010">
    <property type="protein sequence ID" value="OGD40349.1"/>
    <property type="molecule type" value="Genomic_DNA"/>
</dbReference>
<evidence type="ECO:0000256" key="1">
    <source>
        <dbReference type="SAM" id="Phobius"/>
    </source>
</evidence>
<reference evidence="2 3" key="1">
    <citation type="journal article" date="2016" name="Nat. Commun.">
        <title>Thousands of microbial genomes shed light on interconnected biogeochemical processes in an aquifer system.</title>
        <authorList>
            <person name="Anantharaman K."/>
            <person name="Brown C.T."/>
            <person name="Hug L.A."/>
            <person name="Sharon I."/>
            <person name="Castelle C.J."/>
            <person name="Probst A.J."/>
            <person name="Thomas B.C."/>
            <person name="Singh A."/>
            <person name="Wilkins M.J."/>
            <person name="Karaoz U."/>
            <person name="Brodie E.L."/>
            <person name="Williams K.H."/>
            <person name="Hubbard S.S."/>
            <person name="Banfield J.F."/>
        </authorList>
    </citation>
    <scope>NUCLEOTIDE SEQUENCE [LARGE SCALE GENOMIC DNA]</scope>
</reference>
<comment type="caution">
    <text evidence="2">The sequence shown here is derived from an EMBL/GenBank/DDBJ whole genome shotgun (WGS) entry which is preliminary data.</text>
</comment>
<keyword evidence="1" id="KW-1133">Transmembrane helix</keyword>
<keyword evidence="1" id="KW-0812">Transmembrane</keyword>
<dbReference type="Proteomes" id="UP000177197">
    <property type="component" value="Unassembled WGS sequence"/>
</dbReference>
<evidence type="ECO:0000313" key="3">
    <source>
        <dbReference type="Proteomes" id="UP000177197"/>
    </source>
</evidence>
<dbReference type="SUPFAM" id="SSF75005">
    <property type="entry name" value="Arabinanase/levansucrase/invertase"/>
    <property type="match status" value="1"/>
</dbReference>
<dbReference type="Gene3D" id="2.115.10.20">
    <property type="entry name" value="Glycosyl hydrolase domain, family 43"/>
    <property type="match status" value="1"/>
</dbReference>
<gene>
    <name evidence="2" type="ORF">A3I30_03605</name>
</gene>
<accession>A0A1F5CBV1</accession>
<proteinExistence type="predicted"/>
<dbReference type="InterPro" id="IPR023296">
    <property type="entry name" value="Glyco_hydro_beta-prop_sf"/>
</dbReference>
<sequence length="342" mass="36824">MSIDYRKIIFTIIAISVLGTGGFFLYKYLTRPAEVTQPPIVPPSPTTEVPPTPIVSGSFKPVQLSCAKDNGVRLQELDFVNNPSAILLDDGRYRIYYDTVPYVVKSAVSSDGIFFTSEGIQKQGLPDTEETYVGSPSVIKADNKWMMYYQGSVMKPNASTKYKIFAGVSGSGLNFGGRGVVIDDQTSTFGAKNPEAVVLPGGKVRLYYLTSQGVKTALSDDGINFTPENGPIITGATGVSVINYLPEHYLALCAANPNLSKPELQTIRTLNAKNSVDFDPKACGQGSLALKPSIPFDFWGVQAPSIIRVRGAFRVFYQGFNVEPSLGGGSVILSATCSVEEI</sequence>
<dbReference type="AlphaFoldDB" id="A0A1F5CBV1"/>